<protein>
    <submittedName>
        <fullName evidence="2">Uncharacterized protein</fullName>
    </submittedName>
</protein>
<comment type="caution">
    <text evidence="2">The sequence shown here is derived from an EMBL/GenBank/DDBJ whole genome shotgun (WGS) entry which is preliminary data.</text>
</comment>
<evidence type="ECO:0000313" key="3">
    <source>
        <dbReference type="Proteomes" id="UP001218218"/>
    </source>
</evidence>
<feature type="region of interest" description="Disordered" evidence="1">
    <location>
        <begin position="44"/>
        <end position="86"/>
    </location>
</feature>
<organism evidence="2 3">
    <name type="scientific">Mycena albidolilacea</name>
    <dbReference type="NCBI Taxonomy" id="1033008"/>
    <lineage>
        <taxon>Eukaryota</taxon>
        <taxon>Fungi</taxon>
        <taxon>Dikarya</taxon>
        <taxon>Basidiomycota</taxon>
        <taxon>Agaricomycotina</taxon>
        <taxon>Agaricomycetes</taxon>
        <taxon>Agaricomycetidae</taxon>
        <taxon>Agaricales</taxon>
        <taxon>Marasmiineae</taxon>
        <taxon>Mycenaceae</taxon>
        <taxon>Mycena</taxon>
    </lineage>
</organism>
<proteinExistence type="predicted"/>
<dbReference type="Proteomes" id="UP001218218">
    <property type="component" value="Unassembled WGS sequence"/>
</dbReference>
<sequence length="453" mass="48433">MTTPEANKNRPTASYSNLSERAAAEDPFADAAEELGASKSVRFSAAAKGKGKAAPPSAEQDDGVDLDTQQDVDGKHGVVHDSEGTQNVNASAEAILVDFIGMESPAGLAKPSTETASPARPATASVQAASGRARAVVANQTAGPKPVPGGVRRNLSALPPHLLLRIVNATLSDAHNVEKQRKTLYWLTIALRLVNRVFYTTSMNVLRSVYLPSYTSLIRPPYTSDPFPFSQPPTYTQSLAVSVAPTQTAAPRSALPSLQRETPILDRFIALKVRDDVWTDDSDLHLSHAEPTFADMFSLTQPRARIEDLVREYGVAEGVVYIDRRRGGADKGPTSVVLRSDASYAALTQRLASSARSSGSSFWRSLSGKGKAPTPPALRPSQKVTVCPLPFSALSVSFSVHRVALVLTTGGGASKSKRTIVEAARTREEALEVAARRLVWGLRDWLVDGVDGL</sequence>
<accession>A0AAD6ZJR9</accession>
<feature type="compositionally biased region" description="Polar residues" evidence="1">
    <location>
        <begin position="1"/>
        <end position="19"/>
    </location>
</feature>
<evidence type="ECO:0000313" key="2">
    <source>
        <dbReference type="EMBL" id="KAJ7326327.1"/>
    </source>
</evidence>
<feature type="region of interest" description="Disordered" evidence="1">
    <location>
        <begin position="107"/>
        <end position="135"/>
    </location>
</feature>
<name>A0AAD6ZJR9_9AGAR</name>
<feature type="compositionally biased region" description="Basic and acidic residues" evidence="1">
    <location>
        <begin position="72"/>
        <end position="83"/>
    </location>
</feature>
<dbReference type="AlphaFoldDB" id="A0AAD6ZJR9"/>
<feature type="region of interest" description="Disordered" evidence="1">
    <location>
        <begin position="1"/>
        <end position="30"/>
    </location>
</feature>
<gene>
    <name evidence="2" type="ORF">DFH08DRAFT_337434</name>
</gene>
<dbReference type="EMBL" id="JARIHO010000042">
    <property type="protein sequence ID" value="KAJ7326327.1"/>
    <property type="molecule type" value="Genomic_DNA"/>
</dbReference>
<reference evidence="2" key="1">
    <citation type="submission" date="2023-03" db="EMBL/GenBank/DDBJ databases">
        <title>Massive genome expansion in bonnet fungi (Mycena s.s.) driven by repeated elements and novel gene families across ecological guilds.</title>
        <authorList>
            <consortium name="Lawrence Berkeley National Laboratory"/>
            <person name="Harder C.B."/>
            <person name="Miyauchi S."/>
            <person name="Viragh M."/>
            <person name="Kuo A."/>
            <person name="Thoen E."/>
            <person name="Andreopoulos B."/>
            <person name="Lu D."/>
            <person name="Skrede I."/>
            <person name="Drula E."/>
            <person name="Henrissat B."/>
            <person name="Morin E."/>
            <person name="Kohler A."/>
            <person name="Barry K."/>
            <person name="LaButti K."/>
            <person name="Morin E."/>
            <person name="Salamov A."/>
            <person name="Lipzen A."/>
            <person name="Mereny Z."/>
            <person name="Hegedus B."/>
            <person name="Baldrian P."/>
            <person name="Stursova M."/>
            <person name="Weitz H."/>
            <person name="Taylor A."/>
            <person name="Grigoriev I.V."/>
            <person name="Nagy L.G."/>
            <person name="Martin F."/>
            <person name="Kauserud H."/>
        </authorList>
    </citation>
    <scope>NUCLEOTIDE SEQUENCE</scope>
    <source>
        <strain evidence="2">CBHHK002</strain>
    </source>
</reference>
<evidence type="ECO:0000256" key="1">
    <source>
        <dbReference type="SAM" id="MobiDB-lite"/>
    </source>
</evidence>
<feature type="compositionally biased region" description="Low complexity" evidence="1">
    <location>
        <begin position="44"/>
        <end position="58"/>
    </location>
</feature>
<feature type="compositionally biased region" description="Acidic residues" evidence="1">
    <location>
        <begin position="59"/>
        <end position="70"/>
    </location>
</feature>
<keyword evidence="3" id="KW-1185">Reference proteome</keyword>